<evidence type="ECO:0008006" key="4">
    <source>
        <dbReference type="Google" id="ProtNLM"/>
    </source>
</evidence>
<dbReference type="EMBL" id="CVQH01021360">
    <property type="protein sequence ID" value="CRK30136.1"/>
    <property type="molecule type" value="Genomic_DNA"/>
</dbReference>
<protein>
    <recommendedName>
        <fullName evidence="4">25S rRNA (Uridine(2843)-N(3))-methyltransferase</fullName>
    </recommendedName>
</protein>
<dbReference type="Proteomes" id="UP000044602">
    <property type="component" value="Unassembled WGS sequence"/>
</dbReference>
<feature type="region of interest" description="Disordered" evidence="1">
    <location>
        <begin position="1"/>
        <end position="47"/>
    </location>
</feature>
<gene>
    <name evidence="2" type="ORF">BN1708_018448</name>
</gene>
<evidence type="ECO:0000256" key="1">
    <source>
        <dbReference type="SAM" id="MobiDB-lite"/>
    </source>
</evidence>
<feature type="non-terminal residue" evidence="2">
    <location>
        <position position="403"/>
    </location>
</feature>
<name>A0A0G4M7H0_VERLO</name>
<accession>A0A0G4M7H0</accession>
<dbReference type="Pfam" id="PF11312">
    <property type="entry name" value="Methyltransf_34"/>
    <property type="match status" value="1"/>
</dbReference>
<keyword evidence="3" id="KW-1185">Reference proteome</keyword>
<evidence type="ECO:0000313" key="2">
    <source>
        <dbReference type="EMBL" id="CRK30136.1"/>
    </source>
</evidence>
<sequence length="403" mass="43536">MPGKKSHPSQNAPSGQKPSWTKKKLSKTTKPKKAFVETPEEEPTTPELPLALQQRILDIFRNTFANLFVAAATEEDRDAFVLTPLLQEIKAALFARNFDAAFSNARPALLDAYAARWSPTRALAYAAALTGLTEHLETLMLPVEEASAEDAEVSGAPEGPKKNLRVVSFGGGAAEIAAFAAYLHLVNAPKTPEDNGEPLTGTIDLVDSAPWGPVVEALHGSLTTLPALSKYASAVAKATNAALVDPGLLSSAFTHDNALTMSRDQLAGRLGTANGDGTPLLVTLLFTLNELYTTGGIGKTTAFLMNLTATVPEGSLLLVLDSPGSYSEAAVGKESKKYPMHWLMDHCLLKPEQRESAQSTGGRYWEKIDSQDSVWFRLSESVTYPIPLENMRYQLHLYRAIRS</sequence>
<dbReference type="AlphaFoldDB" id="A0A0G4M7H0"/>
<reference evidence="2 3" key="1">
    <citation type="submission" date="2015-05" db="EMBL/GenBank/DDBJ databases">
        <authorList>
            <person name="Wang D.B."/>
            <person name="Wang M."/>
        </authorList>
    </citation>
    <scope>NUCLEOTIDE SEQUENCE [LARGE SCALE GENOMIC DNA]</scope>
    <source>
        <strain evidence="2">VL1</strain>
    </source>
</reference>
<evidence type="ECO:0000313" key="3">
    <source>
        <dbReference type="Proteomes" id="UP000044602"/>
    </source>
</evidence>
<dbReference type="InterPro" id="IPR021463">
    <property type="entry name" value="Methyltransf_34"/>
</dbReference>
<dbReference type="STRING" id="100787.A0A0G4M7H0"/>
<feature type="compositionally biased region" description="Basic residues" evidence="1">
    <location>
        <begin position="20"/>
        <end position="33"/>
    </location>
</feature>
<organism evidence="2 3">
    <name type="scientific">Verticillium longisporum</name>
    <name type="common">Verticillium dahliae var. longisporum</name>
    <dbReference type="NCBI Taxonomy" id="100787"/>
    <lineage>
        <taxon>Eukaryota</taxon>
        <taxon>Fungi</taxon>
        <taxon>Dikarya</taxon>
        <taxon>Ascomycota</taxon>
        <taxon>Pezizomycotina</taxon>
        <taxon>Sordariomycetes</taxon>
        <taxon>Hypocreomycetidae</taxon>
        <taxon>Glomerellales</taxon>
        <taxon>Plectosphaerellaceae</taxon>
        <taxon>Verticillium</taxon>
    </lineage>
</organism>
<proteinExistence type="predicted"/>